<dbReference type="PANTHER" id="PTHR43783">
    <property type="entry name" value="UDP-N-ACETYLGLUCOSAMINE 1-CARBOXYVINYLTRANSFERASE"/>
    <property type="match status" value="1"/>
</dbReference>
<dbReference type="InterPro" id="IPR001986">
    <property type="entry name" value="Enolpyruvate_Tfrase_dom"/>
</dbReference>
<feature type="domain" description="Enolpyruvate transferase" evidence="14">
    <location>
        <begin position="7"/>
        <end position="405"/>
    </location>
</feature>
<dbReference type="HAMAP" id="MF_00111">
    <property type="entry name" value="MurA"/>
    <property type="match status" value="1"/>
</dbReference>
<dbReference type="SUPFAM" id="SSF55205">
    <property type="entry name" value="EPT/RTPC-like"/>
    <property type="match status" value="1"/>
</dbReference>
<protein>
    <recommendedName>
        <fullName evidence="13">UDP-N-acetylglucosamine 1-carboxyvinyltransferase</fullName>
        <ecNumber evidence="13">2.5.1.7</ecNumber>
    </recommendedName>
    <alternativeName>
        <fullName evidence="13">Enoylpyruvate transferase</fullName>
    </alternativeName>
    <alternativeName>
        <fullName evidence="13">UDP-N-acetylglucosamine enolpyruvyl transferase</fullName>
        <shortName evidence="13">EPT</shortName>
    </alternativeName>
</protein>
<dbReference type="GO" id="GO:0008760">
    <property type="term" value="F:UDP-N-acetylglucosamine 1-carboxyvinyltransferase activity"/>
    <property type="evidence" value="ECO:0007669"/>
    <property type="project" value="UniProtKB-UniRule"/>
</dbReference>
<evidence type="ECO:0000256" key="1">
    <source>
        <dbReference type="ARBA" id="ARBA00004496"/>
    </source>
</evidence>
<evidence type="ECO:0000256" key="8">
    <source>
        <dbReference type="ARBA" id="ARBA00023306"/>
    </source>
</evidence>
<dbReference type="InterPro" id="IPR036968">
    <property type="entry name" value="Enolpyruvate_Tfrase_sf"/>
</dbReference>
<dbReference type="CDD" id="cd01555">
    <property type="entry name" value="UdpNAET"/>
    <property type="match status" value="1"/>
</dbReference>
<evidence type="ECO:0000256" key="3">
    <source>
        <dbReference type="ARBA" id="ARBA00022490"/>
    </source>
</evidence>
<accession>A0A7Y2K1H3</accession>
<dbReference type="GO" id="GO:0008360">
    <property type="term" value="P:regulation of cell shape"/>
    <property type="evidence" value="ECO:0007669"/>
    <property type="project" value="UniProtKB-KW"/>
</dbReference>
<evidence type="ECO:0000256" key="4">
    <source>
        <dbReference type="ARBA" id="ARBA00022618"/>
    </source>
</evidence>
<dbReference type="InterPro" id="IPR050068">
    <property type="entry name" value="MurA_subfamily"/>
</dbReference>
<organism evidence="15 16">
    <name type="scientific">Telluria aromaticivorans</name>
    <dbReference type="NCBI Taxonomy" id="2725995"/>
    <lineage>
        <taxon>Bacteria</taxon>
        <taxon>Pseudomonadati</taxon>
        <taxon>Pseudomonadota</taxon>
        <taxon>Betaproteobacteria</taxon>
        <taxon>Burkholderiales</taxon>
        <taxon>Oxalobacteraceae</taxon>
        <taxon>Telluria group</taxon>
        <taxon>Telluria</taxon>
    </lineage>
</organism>
<evidence type="ECO:0000256" key="12">
    <source>
        <dbReference type="ARBA" id="ARBA00047527"/>
    </source>
</evidence>
<evidence type="ECO:0000256" key="9">
    <source>
        <dbReference type="ARBA" id="ARBA00023316"/>
    </source>
</evidence>
<proteinExistence type="inferred from homology"/>
<comment type="caution">
    <text evidence="15">The sequence shown here is derived from an EMBL/GenBank/DDBJ whole genome shotgun (WGS) entry which is preliminary data.</text>
</comment>
<evidence type="ECO:0000313" key="16">
    <source>
        <dbReference type="Proteomes" id="UP000533905"/>
    </source>
</evidence>
<dbReference type="EMBL" id="JABAIV010000007">
    <property type="protein sequence ID" value="NNG24885.1"/>
    <property type="molecule type" value="Genomic_DNA"/>
</dbReference>
<dbReference type="Pfam" id="PF00275">
    <property type="entry name" value="EPSP_synthase"/>
    <property type="match status" value="1"/>
</dbReference>
<feature type="binding site" evidence="13">
    <location>
        <begin position="121"/>
        <end position="125"/>
    </location>
    <ligand>
        <name>UDP-N-acetyl-alpha-D-glucosamine</name>
        <dbReference type="ChEBI" id="CHEBI:57705"/>
    </ligand>
</feature>
<dbReference type="GO" id="GO:0051301">
    <property type="term" value="P:cell division"/>
    <property type="evidence" value="ECO:0007669"/>
    <property type="project" value="UniProtKB-KW"/>
</dbReference>
<keyword evidence="6 13" id="KW-0133">Cell shape</keyword>
<feature type="binding site" evidence="13">
    <location>
        <position position="305"/>
    </location>
    <ligand>
        <name>UDP-N-acetyl-alpha-D-glucosamine</name>
        <dbReference type="ChEBI" id="CHEBI:57705"/>
    </ligand>
</feature>
<sequence length="417" mass="44389">MDKLQINGGKRLNGEIPVSGAKNAALPILCAGLLTAGDLELSNVPRLHDVRTILKLLEQTGLKVTQDDERVTLNGANITSLEAPYELVKTMRASILVLGPLLARFGEAKVSLPGGCAIGSRPVDQHIKGLRQMGAEITIEGGYIHAKAPGKLKGARIHTDMITVTGTENLLMAATLAIGETVLENAAREPEVTDLANLLVAMGAKIEGIGTDRLVIQGVEALHGAQHAVISDRIEAATFLCAVAATGGDIVLLNTRTDTFDVALDKLREIGLQMTVQGDTIRARMDGRPNPVSFRTTEYPGFPTDMQAQFMAVNTIAAGSSKVTETIFENRFMHVQEMNRLGAQISTEGNTANILGADRLVGAPVMATDLRASASLVIAGMAAEGTTLIDRIYHLDRGYDRMEVKLSAVGADIVRLK</sequence>
<dbReference type="RefSeq" id="WP_171087006.1">
    <property type="nucleotide sequence ID" value="NZ_JABAIV010000007.1"/>
</dbReference>
<name>A0A7Y2K1H3_9BURK</name>
<feature type="binding site" evidence="13">
    <location>
        <position position="327"/>
    </location>
    <ligand>
        <name>UDP-N-acetyl-alpha-D-glucosamine</name>
        <dbReference type="ChEBI" id="CHEBI:57705"/>
    </ligand>
</feature>
<comment type="similarity">
    <text evidence="11 13">Belongs to the EPSP synthase family. MurA subfamily.</text>
</comment>
<comment type="function">
    <text evidence="13">Cell wall formation. Adds enolpyruvyl to UDP-N-acetylglucosamine.</text>
</comment>
<keyword evidence="9 13" id="KW-0961">Cell wall biogenesis/degradation</keyword>
<evidence type="ECO:0000256" key="5">
    <source>
        <dbReference type="ARBA" id="ARBA00022679"/>
    </source>
</evidence>
<dbReference type="InterPro" id="IPR013792">
    <property type="entry name" value="RNA3'P_cycl/enolpyr_Trfase_a/b"/>
</dbReference>
<evidence type="ECO:0000256" key="6">
    <source>
        <dbReference type="ARBA" id="ARBA00022960"/>
    </source>
</evidence>
<evidence type="ECO:0000259" key="14">
    <source>
        <dbReference type="Pfam" id="PF00275"/>
    </source>
</evidence>
<keyword evidence="4 13" id="KW-0132">Cell division</keyword>
<evidence type="ECO:0000256" key="7">
    <source>
        <dbReference type="ARBA" id="ARBA00022984"/>
    </source>
</evidence>
<evidence type="ECO:0000256" key="13">
    <source>
        <dbReference type="HAMAP-Rule" id="MF_00111"/>
    </source>
</evidence>
<comment type="caution">
    <text evidence="13">Lacks conserved residue(s) required for the propagation of feature annotation.</text>
</comment>
<feature type="binding site" evidence="13">
    <location>
        <position position="92"/>
    </location>
    <ligand>
        <name>UDP-N-acetyl-alpha-D-glucosamine</name>
        <dbReference type="ChEBI" id="CHEBI:57705"/>
    </ligand>
</feature>
<dbReference type="GO" id="GO:0019277">
    <property type="term" value="P:UDP-N-acetylgalactosamine biosynthetic process"/>
    <property type="evidence" value="ECO:0007669"/>
    <property type="project" value="InterPro"/>
</dbReference>
<evidence type="ECO:0000256" key="2">
    <source>
        <dbReference type="ARBA" id="ARBA00004752"/>
    </source>
</evidence>
<feature type="modified residue" description="2-(S-cysteinyl)pyruvic acid O-phosphothioketal" evidence="13">
    <location>
        <position position="116"/>
    </location>
</feature>
<dbReference type="FunFam" id="3.65.10.10:FF:000001">
    <property type="entry name" value="UDP-N-acetylglucosamine 1-carboxyvinyltransferase"/>
    <property type="match status" value="1"/>
</dbReference>
<dbReference type="EC" id="2.5.1.7" evidence="13"/>
<dbReference type="AlphaFoldDB" id="A0A7Y2K1H3"/>
<dbReference type="Proteomes" id="UP000533905">
    <property type="component" value="Unassembled WGS sequence"/>
</dbReference>
<dbReference type="GO" id="GO:0009252">
    <property type="term" value="P:peptidoglycan biosynthetic process"/>
    <property type="evidence" value="ECO:0007669"/>
    <property type="project" value="UniProtKB-UniRule"/>
</dbReference>
<gene>
    <name evidence="13 15" type="primary">murA</name>
    <name evidence="15" type="ORF">HGB41_18025</name>
</gene>
<comment type="subcellular location">
    <subcellularLocation>
        <location evidence="1 13">Cytoplasm</location>
    </subcellularLocation>
</comment>
<keyword evidence="7 13" id="KW-0573">Peptidoglycan synthesis</keyword>
<comment type="pathway">
    <text evidence="2 13">Cell wall biogenesis; peptidoglycan biosynthesis.</text>
</comment>
<dbReference type="GO" id="GO:0071555">
    <property type="term" value="P:cell wall organization"/>
    <property type="evidence" value="ECO:0007669"/>
    <property type="project" value="UniProtKB-KW"/>
</dbReference>
<evidence type="ECO:0000256" key="10">
    <source>
        <dbReference type="ARBA" id="ARBA00023317"/>
    </source>
</evidence>
<dbReference type="NCBIfam" id="NF006873">
    <property type="entry name" value="PRK09369.1"/>
    <property type="match status" value="1"/>
</dbReference>
<feature type="binding site" evidence="13">
    <location>
        <begin position="22"/>
        <end position="23"/>
    </location>
    <ligand>
        <name>phosphoenolpyruvate</name>
        <dbReference type="ChEBI" id="CHEBI:58702"/>
    </ligand>
</feature>
<keyword evidence="8 13" id="KW-0131">Cell cycle</keyword>
<dbReference type="GO" id="GO:0005737">
    <property type="term" value="C:cytoplasm"/>
    <property type="evidence" value="ECO:0007669"/>
    <property type="project" value="UniProtKB-SubCell"/>
</dbReference>
<dbReference type="Gene3D" id="3.65.10.10">
    <property type="entry name" value="Enolpyruvate transferase domain"/>
    <property type="match status" value="2"/>
</dbReference>
<dbReference type="NCBIfam" id="TIGR01072">
    <property type="entry name" value="murA"/>
    <property type="match status" value="1"/>
</dbReference>
<dbReference type="InterPro" id="IPR005750">
    <property type="entry name" value="UDP_GlcNAc_COvinyl_MurA"/>
</dbReference>
<feature type="active site" description="Proton donor" evidence="13">
    <location>
        <position position="116"/>
    </location>
</feature>
<reference evidence="15 16" key="1">
    <citation type="submission" date="2020-04" db="EMBL/GenBank/DDBJ databases">
        <title>Massilia sp. nov., a cold adapted bacteria isolated from Arctic soil.</title>
        <authorList>
            <person name="Son J."/>
            <person name="Ka J.-O."/>
        </authorList>
    </citation>
    <scope>NUCLEOTIDE SEQUENCE [LARGE SCALE GENOMIC DNA]</scope>
    <source>
        <strain evidence="15 16">ML15P13</strain>
    </source>
</reference>
<comment type="catalytic activity">
    <reaction evidence="12 13">
        <text>phosphoenolpyruvate + UDP-N-acetyl-alpha-D-glucosamine = UDP-N-acetyl-3-O-(1-carboxyvinyl)-alpha-D-glucosamine + phosphate</text>
        <dbReference type="Rhea" id="RHEA:18681"/>
        <dbReference type="ChEBI" id="CHEBI:43474"/>
        <dbReference type="ChEBI" id="CHEBI:57705"/>
        <dbReference type="ChEBI" id="CHEBI:58702"/>
        <dbReference type="ChEBI" id="CHEBI:68483"/>
        <dbReference type="EC" id="2.5.1.7"/>
    </reaction>
</comment>
<evidence type="ECO:0000256" key="11">
    <source>
        <dbReference type="ARBA" id="ARBA00038367"/>
    </source>
</evidence>
<keyword evidence="10 13" id="KW-0670">Pyruvate</keyword>
<keyword evidence="5 13" id="KW-0808">Transferase</keyword>
<keyword evidence="3 13" id="KW-0963">Cytoplasm</keyword>
<keyword evidence="16" id="KW-1185">Reference proteome</keyword>
<dbReference type="PANTHER" id="PTHR43783:SF1">
    <property type="entry name" value="UDP-N-ACETYLGLUCOSAMINE 1-CARBOXYVINYLTRANSFERASE"/>
    <property type="match status" value="1"/>
</dbReference>
<evidence type="ECO:0000313" key="15">
    <source>
        <dbReference type="EMBL" id="NNG24885.1"/>
    </source>
</evidence>
<dbReference type="UniPathway" id="UPA00219"/>